<dbReference type="STRING" id="943830.A4A58_01530"/>
<dbReference type="Gene3D" id="3.40.50.720">
    <property type="entry name" value="NAD(P)-binding Rossmann-like Domain"/>
    <property type="match status" value="1"/>
</dbReference>
<dbReference type="InterPro" id="IPR016040">
    <property type="entry name" value="NAD(P)-bd_dom"/>
</dbReference>
<dbReference type="OrthoDB" id="9798632at2"/>
<comment type="caution">
    <text evidence="2">The sequence shown here is derived from an EMBL/GenBank/DDBJ whole genome shotgun (WGS) entry which is preliminary data.</text>
</comment>
<dbReference type="PANTHER" id="PTHR14097:SF7">
    <property type="entry name" value="OXIDOREDUCTASE HTATIP2"/>
    <property type="match status" value="1"/>
</dbReference>
<protein>
    <submittedName>
        <fullName evidence="2">NAD-dependent dehydratase</fullName>
    </submittedName>
</protein>
<feature type="domain" description="NAD(P)-binding" evidence="1">
    <location>
        <begin position="8"/>
        <end position="149"/>
    </location>
</feature>
<dbReference type="InterPro" id="IPR036291">
    <property type="entry name" value="NAD(P)-bd_dom_sf"/>
</dbReference>
<dbReference type="PANTHER" id="PTHR14097">
    <property type="entry name" value="OXIDOREDUCTASE HTATIP2"/>
    <property type="match status" value="1"/>
</dbReference>
<dbReference type="RefSeq" id="WP_068729155.1">
    <property type="nucleotide sequence ID" value="NZ_LVYV01000001.1"/>
</dbReference>
<dbReference type="AlphaFoldDB" id="A0A164AR94"/>
<gene>
    <name evidence="2" type="ORF">A4A58_01530</name>
</gene>
<dbReference type="Pfam" id="PF13460">
    <property type="entry name" value="NAD_binding_10"/>
    <property type="match status" value="1"/>
</dbReference>
<evidence type="ECO:0000313" key="3">
    <source>
        <dbReference type="Proteomes" id="UP000076574"/>
    </source>
</evidence>
<evidence type="ECO:0000259" key="1">
    <source>
        <dbReference type="Pfam" id="PF13460"/>
    </source>
</evidence>
<organism evidence="2 3">
    <name type="scientific">Tardiphaga robiniae</name>
    <dbReference type="NCBI Taxonomy" id="943830"/>
    <lineage>
        <taxon>Bacteria</taxon>
        <taxon>Pseudomonadati</taxon>
        <taxon>Pseudomonadota</taxon>
        <taxon>Alphaproteobacteria</taxon>
        <taxon>Hyphomicrobiales</taxon>
        <taxon>Nitrobacteraceae</taxon>
        <taxon>Tardiphaga</taxon>
    </lineage>
</organism>
<keyword evidence="3" id="KW-1185">Reference proteome</keyword>
<accession>A0A164AR94</accession>
<name>A0A164AR94_9BRAD</name>
<sequence length="212" mass="22603">MTRILVVGATGLVGRHVIAKALADSRITRIVAPTRRPLEAHAKLDNPLVDFDRLPAEADWWDVDGVICALGTTRAKAGSDQAFRVVDHDYPLEVARLARKHGASRFALNSSVGANARSKLLYPRTKGEVEEALKAMGFPSLTIVRPGLIGGDRDEFRLGEHVAAAVLGVLGPVLPRSYRISPADKIADALIEAAVTDAPGVCLIESSELAAD</sequence>
<evidence type="ECO:0000313" key="2">
    <source>
        <dbReference type="EMBL" id="KZD25170.1"/>
    </source>
</evidence>
<reference evidence="2 3" key="1">
    <citation type="submission" date="2016-03" db="EMBL/GenBank/DDBJ databases">
        <title>Microsymbionts genomes from the relict species Vavilovia formosa (Stev.) Fed.</title>
        <authorList>
            <person name="Kopat V."/>
            <person name="Chirak E."/>
            <person name="Kimeklis A."/>
            <person name="Andronov E."/>
        </authorList>
    </citation>
    <scope>NUCLEOTIDE SEQUENCE [LARGE SCALE GENOMIC DNA]</scope>
    <source>
        <strain evidence="2 3">Vaf07</strain>
    </source>
</reference>
<dbReference type="EMBL" id="LVYV01000001">
    <property type="protein sequence ID" value="KZD25170.1"/>
    <property type="molecule type" value="Genomic_DNA"/>
</dbReference>
<proteinExistence type="predicted"/>
<dbReference type="Proteomes" id="UP000076574">
    <property type="component" value="Unassembled WGS sequence"/>
</dbReference>
<dbReference type="SUPFAM" id="SSF51735">
    <property type="entry name" value="NAD(P)-binding Rossmann-fold domains"/>
    <property type="match status" value="1"/>
</dbReference>